<sequence>MSYAEERTFRENIRVTGCDLSWPDIDSSLQFKTQLYAEDVPLTLRVDVRSIFANRSFYDRCYILALVSTSSLGDDCLNTPLQTPLYAKGTVTRETDTITFTFEDTDIPLYKNLLCPCADLSQVTDLNSFDEINAKTTYSFMCGKTDFYNFVMYTFNPLTSLSKAIDAVGTNYITGIPISYYYNSNAICDVKTERLIKQIINTGEHISFEVERIPHCVTQCQAQKPEMIPYIRLKYPDGFQPKKKVGRPKFKNYLVGGLIKITSNQPVQVFLPF</sequence>
<name>A0A5K0U8P4_9VIRU</name>
<keyword evidence="2" id="KW-1185">Reference proteome</keyword>
<evidence type="ECO:0000313" key="1">
    <source>
        <dbReference type="EMBL" id="VBB17901.1"/>
    </source>
</evidence>
<protein>
    <submittedName>
        <fullName evidence="1">Uncharacterized protein</fullName>
    </submittedName>
</protein>
<accession>A0A5K0U8P4</accession>
<dbReference type="EMBL" id="UPSH01000001">
    <property type="protein sequence ID" value="VBB17901.1"/>
    <property type="molecule type" value="Genomic_DNA"/>
</dbReference>
<proteinExistence type="predicted"/>
<gene>
    <name evidence="1" type="ORF">YASMINEVIRUS_364</name>
</gene>
<comment type="caution">
    <text evidence="1">The sequence shown here is derived from an EMBL/GenBank/DDBJ whole genome shotgun (WGS) entry which is preliminary data.</text>
</comment>
<reference evidence="1 2" key="1">
    <citation type="submission" date="2018-10" db="EMBL/GenBank/DDBJ databases">
        <authorList>
            <consortium name="IHU Genomes"/>
        </authorList>
    </citation>
    <scope>NUCLEOTIDE SEQUENCE [LARGE SCALE GENOMIC DNA]</scope>
    <source>
        <strain evidence="1 2">A1</strain>
    </source>
</reference>
<evidence type="ECO:0000313" key="2">
    <source>
        <dbReference type="Proteomes" id="UP000594342"/>
    </source>
</evidence>
<organism evidence="1 2">
    <name type="scientific">Yasminevirus sp. GU-2018</name>
    <dbReference type="NCBI Taxonomy" id="2420051"/>
    <lineage>
        <taxon>Viruses</taxon>
        <taxon>Varidnaviria</taxon>
        <taxon>Bamfordvirae</taxon>
        <taxon>Nucleocytoviricota</taxon>
        <taxon>Megaviricetes</taxon>
        <taxon>Imitervirales</taxon>
        <taxon>Mimiviridae</taxon>
        <taxon>Klosneuvirinae</taxon>
        <taxon>Yasminevirus</taxon>
        <taxon>Yasminevirus saudimassiliense</taxon>
    </lineage>
</organism>
<dbReference type="Proteomes" id="UP000594342">
    <property type="component" value="Unassembled WGS sequence"/>
</dbReference>